<gene>
    <name evidence="1" type="ORF">GCM10025760_34250</name>
</gene>
<sequence>MQDTTRSPLDRLYAAALTLAAGLDVDDQMADLAEPGDRSPAADALRAADRAAALTEYRAAFHALDAEMLR</sequence>
<evidence type="ECO:0000313" key="2">
    <source>
        <dbReference type="Proteomes" id="UP001501407"/>
    </source>
</evidence>
<reference evidence="2" key="1">
    <citation type="journal article" date="2019" name="Int. J. Syst. Evol. Microbiol.">
        <title>The Global Catalogue of Microorganisms (GCM) 10K type strain sequencing project: providing services to taxonomists for standard genome sequencing and annotation.</title>
        <authorList>
            <consortium name="The Broad Institute Genomics Platform"/>
            <consortium name="The Broad Institute Genome Sequencing Center for Infectious Disease"/>
            <person name="Wu L."/>
            <person name="Ma J."/>
        </authorList>
    </citation>
    <scope>NUCLEOTIDE SEQUENCE [LARGE SCALE GENOMIC DNA]</scope>
    <source>
        <strain evidence="2">JCM 18959</strain>
    </source>
</reference>
<comment type="caution">
    <text evidence="1">The sequence shown here is derived from an EMBL/GenBank/DDBJ whole genome shotgun (WGS) entry which is preliminary data.</text>
</comment>
<protein>
    <submittedName>
        <fullName evidence="1">Uncharacterized protein</fullName>
    </submittedName>
</protein>
<accession>A0ABP9MQ76</accession>
<dbReference type="Proteomes" id="UP001501407">
    <property type="component" value="Unassembled WGS sequence"/>
</dbReference>
<dbReference type="RefSeq" id="WP_194415403.1">
    <property type="nucleotide sequence ID" value="NZ_BAABKZ010000005.1"/>
</dbReference>
<name>A0ABP9MQ76_9MICO</name>
<dbReference type="EMBL" id="BAABKZ010000005">
    <property type="protein sequence ID" value="GAA5098808.1"/>
    <property type="molecule type" value="Genomic_DNA"/>
</dbReference>
<organism evidence="1 2">
    <name type="scientific">Microbacterium yannicii</name>
    <dbReference type="NCBI Taxonomy" id="671622"/>
    <lineage>
        <taxon>Bacteria</taxon>
        <taxon>Bacillati</taxon>
        <taxon>Actinomycetota</taxon>
        <taxon>Actinomycetes</taxon>
        <taxon>Micrococcales</taxon>
        <taxon>Microbacteriaceae</taxon>
        <taxon>Microbacterium</taxon>
    </lineage>
</organism>
<proteinExistence type="predicted"/>
<keyword evidence="2" id="KW-1185">Reference proteome</keyword>
<evidence type="ECO:0000313" key="1">
    <source>
        <dbReference type="EMBL" id="GAA5098808.1"/>
    </source>
</evidence>